<name>A0ABV6UUN6_9ACTN</name>
<dbReference type="NCBIfam" id="NF041588">
    <property type="entry name" value="AQJ64_40280_fam"/>
    <property type="match status" value="1"/>
</dbReference>
<organism evidence="1 2">
    <name type="scientific">Streptacidiphilus cavernicola</name>
    <dbReference type="NCBI Taxonomy" id="3342716"/>
    <lineage>
        <taxon>Bacteria</taxon>
        <taxon>Bacillati</taxon>
        <taxon>Actinomycetota</taxon>
        <taxon>Actinomycetes</taxon>
        <taxon>Kitasatosporales</taxon>
        <taxon>Streptomycetaceae</taxon>
        <taxon>Streptacidiphilus</taxon>
    </lineage>
</organism>
<protein>
    <submittedName>
        <fullName evidence="1">AQJ64_40280 family protein</fullName>
    </submittedName>
</protein>
<sequence length="120" mass="12714">MTDLSTVVTWVDARERLPHSGAPVAAAVTGRYPAEPGSASGDEFWLVLPMHFTALHWGKDGTEHHDCFVDSDGIVRLPYGPGGDESVTHWAELPTLPGAATRIVLGEGVPAALRNAYPAA</sequence>
<dbReference type="Proteomes" id="UP001592528">
    <property type="component" value="Unassembled WGS sequence"/>
</dbReference>
<proteinExistence type="predicted"/>
<dbReference type="EMBL" id="JBHEZZ010000019">
    <property type="protein sequence ID" value="MFC1405189.1"/>
    <property type="molecule type" value="Genomic_DNA"/>
</dbReference>
<gene>
    <name evidence="1" type="ORF">ACEZDJ_28295</name>
</gene>
<reference evidence="1 2" key="1">
    <citation type="submission" date="2024-09" db="EMBL/GenBank/DDBJ databases">
        <authorList>
            <person name="Lee S.D."/>
        </authorList>
    </citation>
    <scope>NUCLEOTIDE SEQUENCE [LARGE SCALE GENOMIC DNA]</scope>
    <source>
        <strain evidence="1 2">N1-5</strain>
    </source>
</reference>
<comment type="caution">
    <text evidence="1">The sequence shown here is derived from an EMBL/GenBank/DDBJ whole genome shotgun (WGS) entry which is preliminary data.</text>
</comment>
<accession>A0ABV6UUN6</accession>
<evidence type="ECO:0000313" key="1">
    <source>
        <dbReference type="EMBL" id="MFC1405189.1"/>
    </source>
</evidence>
<dbReference type="InterPro" id="IPR048167">
    <property type="entry name" value="AQJ64_40280-like"/>
</dbReference>
<keyword evidence="2" id="KW-1185">Reference proteome</keyword>
<dbReference type="RefSeq" id="WP_030258579.1">
    <property type="nucleotide sequence ID" value="NZ_JBHEZZ010000019.1"/>
</dbReference>
<evidence type="ECO:0000313" key="2">
    <source>
        <dbReference type="Proteomes" id="UP001592528"/>
    </source>
</evidence>